<dbReference type="Proteomes" id="UP001062846">
    <property type="component" value="Chromosome 6"/>
</dbReference>
<organism evidence="1 2">
    <name type="scientific">Rhododendron molle</name>
    <name type="common">Chinese azalea</name>
    <name type="synonym">Azalea mollis</name>
    <dbReference type="NCBI Taxonomy" id="49168"/>
    <lineage>
        <taxon>Eukaryota</taxon>
        <taxon>Viridiplantae</taxon>
        <taxon>Streptophyta</taxon>
        <taxon>Embryophyta</taxon>
        <taxon>Tracheophyta</taxon>
        <taxon>Spermatophyta</taxon>
        <taxon>Magnoliopsida</taxon>
        <taxon>eudicotyledons</taxon>
        <taxon>Gunneridae</taxon>
        <taxon>Pentapetalae</taxon>
        <taxon>asterids</taxon>
        <taxon>Ericales</taxon>
        <taxon>Ericaceae</taxon>
        <taxon>Ericoideae</taxon>
        <taxon>Rhodoreae</taxon>
        <taxon>Rhododendron</taxon>
    </lineage>
</organism>
<dbReference type="EMBL" id="CM046393">
    <property type="protein sequence ID" value="KAI8552974.1"/>
    <property type="molecule type" value="Genomic_DNA"/>
</dbReference>
<name>A0ACC0NIX2_RHOML</name>
<keyword evidence="2" id="KW-1185">Reference proteome</keyword>
<evidence type="ECO:0000313" key="1">
    <source>
        <dbReference type="EMBL" id="KAI8552974.1"/>
    </source>
</evidence>
<gene>
    <name evidence="1" type="ORF">RHMOL_Rhmol06G0309100</name>
</gene>
<proteinExistence type="predicted"/>
<sequence length="143" mass="15964">MLTAKKKKINANPDHLEVQSLVSSSRGAITSFFIVSIVFQGKYQEAKQPYKHRTEHMATTFLRSEHCGFTTVEVGSPDSGTTVARKRSIRSEGEEWVRSRVDVLSLQAMENIHSRAASTGCHCKEDIGLLVKPTKKFRNGIQS</sequence>
<reference evidence="1" key="1">
    <citation type="submission" date="2022-02" db="EMBL/GenBank/DDBJ databases">
        <title>Plant Genome Project.</title>
        <authorList>
            <person name="Zhang R.-G."/>
        </authorList>
    </citation>
    <scope>NUCLEOTIDE SEQUENCE</scope>
    <source>
        <strain evidence="1">AT1</strain>
    </source>
</reference>
<evidence type="ECO:0000313" key="2">
    <source>
        <dbReference type="Proteomes" id="UP001062846"/>
    </source>
</evidence>
<protein>
    <submittedName>
        <fullName evidence="1">Uncharacterized protein</fullName>
    </submittedName>
</protein>
<accession>A0ACC0NIX2</accession>
<comment type="caution">
    <text evidence="1">The sequence shown here is derived from an EMBL/GenBank/DDBJ whole genome shotgun (WGS) entry which is preliminary data.</text>
</comment>